<accession>A0ABN6ENA6</accession>
<dbReference type="GO" id="GO:0016740">
    <property type="term" value="F:transferase activity"/>
    <property type="evidence" value="ECO:0007669"/>
    <property type="project" value="UniProtKB-KW"/>
</dbReference>
<evidence type="ECO:0000313" key="3">
    <source>
        <dbReference type="Proteomes" id="UP001319045"/>
    </source>
</evidence>
<dbReference type="Proteomes" id="UP001319045">
    <property type="component" value="Chromosome"/>
</dbReference>
<dbReference type="Gene3D" id="3.90.550.10">
    <property type="entry name" value="Spore Coat Polysaccharide Biosynthesis Protein SpsA, Chain A"/>
    <property type="match status" value="1"/>
</dbReference>
<keyword evidence="2" id="KW-0808">Transferase</keyword>
<evidence type="ECO:0000313" key="2">
    <source>
        <dbReference type="EMBL" id="BCS86366.1"/>
    </source>
</evidence>
<proteinExistence type="predicted"/>
<dbReference type="RefSeq" id="WP_207153924.1">
    <property type="nucleotide sequence ID" value="NZ_AP024484.1"/>
</dbReference>
<name>A0ABN6ENA6_9BACT</name>
<dbReference type="InterPro" id="IPR029044">
    <property type="entry name" value="Nucleotide-diphossugar_trans"/>
</dbReference>
<dbReference type="EMBL" id="AP024484">
    <property type="protein sequence ID" value="BCS86366.1"/>
    <property type="molecule type" value="Genomic_DNA"/>
</dbReference>
<keyword evidence="3" id="KW-1185">Reference proteome</keyword>
<dbReference type="CDD" id="cd04186">
    <property type="entry name" value="GT_2_like_c"/>
    <property type="match status" value="1"/>
</dbReference>
<dbReference type="InterPro" id="IPR001173">
    <property type="entry name" value="Glyco_trans_2-like"/>
</dbReference>
<dbReference type="PANTHER" id="PTHR43179:SF7">
    <property type="entry name" value="RHAMNOSYLTRANSFERASE WBBL"/>
    <property type="match status" value="1"/>
</dbReference>
<reference evidence="2 3" key="1">
    <citation type="journal article" date="2022" name="Int. J. Syst. Evol. Microbiol.">
        <title>Prevotella herbatica sp. nov., a plant polysaccharide-decomposing anaerobic bacterium isolated from a methanogenic reactor.</title>
        <authorList>
            <person name="Uek A."/>
            <person name="Tonouchi A."/>
            <person name="Kaku N."/>
            <person name="Ueki K."/>
        </authorList>
    </citation>
    <scope>NUCLEOTIDE SEQUENCE [LARGE SCALE GENOMIC DNA]</scope>
    <source>
        <strain evidence="2 3">WR041</strain>
    </source>
</reference>
<dbReference type="PANTHER" id="PTHR43179">
    <property type="entry name" value="RHAMNOSYLTRANSFERASE WBBL"/>
    <property type="match status" value="1"/>
</dbReference>
<evidence type="ECO:0000259" key="1">
    <source>
        <dbReference type="Pfam" id="PF00535"/>
    </source>
</evidence>
<organism evidence="2 3">
    <name type="scientific">Prevotella herbatica</name>
    <dbReference type="NCBI Taxonomy" id="2801997"/>
    <lineage>
        <taxon>Bacteria</taxon>
        <taxon>Pseudomonadati</taxon>
        <taxon>Bacteroidota</taxon>
        <taxon>Bacteroidia</taxon>
        <taxon>Bacteroidales</taxon>
        <taxon>Prevotellaceae</taxon>
        <taxon>Prevotella</taxon>
    </lineage>
</organism>
<gene>
    <name evidence="2" type="ORF">prwr041_22590</name>
</gene>
<sequence length="397" mass="45255">MLLSVIIVNYNVKYYLGQCLHSLTKALKDIESEVIVVDNHSDDGSIEYLKPIFPYVRFVHCGHNMGFSRANNIGIRQSNGEYVLMVNPDTIVGEDVIANALNFIRTHVETGAVGVKMLKADGSNAMESRRGLPTPMAAFYKMSGLCARFPRHHKLAHYYMSYLSWDEPHRIEVVSGAFFMIRRKAYNEVGGLDEDYFMYGEDIDLSCRLLESGWQNWYLPLSILHYKGESTQKTSYRYVHVFYESMLIFMRKHYYNSSYLINLPVKAAIFFKAMVALVKNGLLSMSRSLGFRGKENNPKSAYMFIGGNDMLEQCKGIALNNGLDAEYINASQDSCPDGHLKYLLSDPERMIYVVYDMTVYSYSHVLSIFAGCPMKHVSIGTYYDNVLITAEEVMCNE</sequence>
<dbReference type="SUPFAM" id="SSF53448">
    <property type="entry name" value="Nucleotide-diphospho-sugar transferases"/>
    <property type="match status" value="1"/>
</dbReference>
<feature type="domain" description="Glycosyltransferase 2-like" evidence="1">
    <location>
        <begin position="4"/>
        <end position="189"/>
    </location>
</feature>
<dbReference type="Pfam" id="PF00535">
    <property type="entry name" value="Glycos_transf_2"/>
    <property type="match status" value="1"/>
</dbReference>
<protein>
    <submittedName>
        <fullName evidence="2">Glycosyl transferase family 2</fullName>
    </submittedName>
</protein>